<dbReference type="InterPro" id="IPR005755">
    <property type="entry name" value="Ribosomal_uL13_euk/arc"/>
</dbReference>
<dbReference type="Gene3D" id="3.90.1180.10">
    <property type="entry name" value="Ribosomal protein L13"/>
    <property type="match status" value="1"/>
</dbReference>
<protein>
    <submittedName>
        <fullName evidence="4">Putative 50S ribosomal protein L13</fullName>
    </submittedName>
</protein>
<name>A0A0F6PXK0_9ZZZZ</name>
<organism evidence="4">
    <name type="scientific">uncultured organism</name>
    <dbReference type="NCBI Taxonomy" id="155900"/>
    <lineage>
        <taxon>unclassified sequences</taxon>
        <taxon>environmental samples</taxon>
    </lineage>
</organism>
<evidence type="ECO:0000256" key="2">
    <source>
        <dbReference type="ARBA" id="ARBA00022980"/>
    </source>
</evidence>
<dbReference type="InterPro" id="IPR023563">
    <property type="entry name" value="Ribosomal_uL13_CS"/>
</dbReference>
<dbReference type="PROSITE" id="PS00783">
    <property type="entry name" value="RIBOSOMAL_L13"/>
    <property type="match status" value="1"/>
</dbReference>
<dbReference type="EMBL" id="KP869692">
    <property type="protein sequence ID" value="AKC94963.1"/>
    <property type="molecule type" value="Genomic_DNA"/>
</dbReference>
<dbReference type="GO" id="GO:1990904">
    <property type="term" value="C:ribonucleoprotein complex"/>
    <property type="evidence" value="ECO:0007669"/>
    <property type="project" value="UniProtKB-KW"/>
</dbReference>
<dbReference type="Pfam" id="PF00572">
    <property type="entry name" value="Ribosomal_L13"/>
    <property type="match status" value="1"/>
</dbReference>
<dbReference type="PIRSF" id="PIRSF002181">
    <property type="entry name" value="Ribosomal_L13"/>
    <property type="match status" value="1"/>
</dbReference>
<dbReference type="InterPro" id="IPR005823">
    <property type="entry name" value="Ribosomal_uL13_bac-type"/>
</dbReference>
<evidence type="ECO:0000256" key="3">
    <source>
        <dbReference type="ARBA" id="ARBA00023274"/>
    </source>
</evidence>
<sequence length="151" mass="17354">MIDEENKIYIDGTGLVLGRLSSWVAQQIIHGNKVVVVNAQDMIISGNKKSLTKSYLQDRSRATHTNPKRGPFFPRFPDRILRRTVRGMIPWKTRSGKDAFRRLSAFIDIPDELVDQEFQTLPEAKRSLSNRYMTVGELARSIGWQHNVNKD</sequence>
<dbReference type="SUPFAM" id="SSF52161">
    <property type="entry name" value="Ribosomal protein L13"/>
    <property type="match status" value="1"/>
</dbReference>
<dbReference type="GO" id="GO:0003735">
    <property type="term" value="F:structural constituent of ribosome"/>
    <property type="evidence" value="ECO:0007669"/>
    <property type="project" value="InterPro"/>
</dbReference>
<dbReference type="NCBIfam" id="NF005004">
    <property type="entry name" value="PRK06394.1"/>
    <property type="match status" value="1"/>
</dbReference>
<keyword evidence="2 4" id="KW-0689">Ribosomal protein</keyword>
<evidence type="ECO:0000313" key="4">
    <source>
        <dbReference type="EMBL" id="AKC94963.1"/>
    </source>
</evidence>
<accession>A0A0F6PXK0</accession>
<dbReference type="PANTHER" id="PTHR11545:SF3">
    <property type="entry name" value="LARGE RIBOSOMAL SUBUNIT PROTEIN UL13"/>
    <property type="match status" value="1"/>
</dbReference>
<dbReference type="InterPro" id="IPR005822">
    <property type="entry name" value="Ribosomal_uL13"/>
</dbReference>
<comment type="similarity">
    <text evidence="1">Belongs to the universal ribosomal protein uL13 family.</text>
</comment>
<keyword evidence="3" id="KW-0687">Ribonucleoprotein</keyword>
<dbReference type="CDD" id="cd00392">
    <property type="entry name" value="Ribosomal_L13"/>
    <property type="match status" value="1"/>
</dbReference>
<dbReference type="NCBIfam" id="TIGR01077">
    <property type="entry name" value="L13_A_E"/>
    <property type="match status" value="1"/>
</dbReference>
<proteinExistence type="inferred from homology"/>
<dbReference type="HAMAP" id="MF_01366">
    <property type="entry name" value="Ribosomal_uL13"/>
    <property type="match status" value="1"/>
</dbReference>
<dbReference type="PANTHER" id="PTHR11545">
    <property type="entry name" value="RIBOSOMAL PROTEIN L13"/>
    <property type="match status" value="1"/>
</dbReference>
<evidence type="ECO:0000256" key="1">
    <source>
        <dbReference type="ARBA" id="ARBA00006227"/>
    </source>
</evidence>
<dbReference type="GO" id="GO:0003729">
    <property type="term" value="F:mRNA binding"/>
    <property type="evidence" value="ECO:0007669"/>
    <property type="project" value="TreeGrafter"/>
</dbReference>
<reference evidence="4" key="1">
    <citation type="journal article" date="2015" name="Nature">
        <title>Complex archaea that bridge the gap between prokaryotes and eukaryotes.</title>
        <authorList>
            <person name="Spang A."/>
            <person name="Saw J.H."/>
            <person name="Jorgensen S.L."/>
            <person name="Zaremba-Niedzwiedzka K."/>
            <person name="Martijn J."/>
            <person name="Lind A.E."/>
            <person name="van Eijk R."/>
            <person name="Schleper C."/>
            <person name="Guy L."/>
            <person name="Ettema T.J."/>
        </authorList>
    </citation>
    <scope>NUCLEOTIDE SEQUENCE</scope>
</reference>
<dbReference type="InterPro" id="IPR036899">
    <property type="entry name" value="Ribosomal_uL13_sf"/>
</dbReference>
<dbReference type="AlphaFoldDB" id="A0A0F6PXK0"/>